<evidence type="ECO:0000259" key="9">
    <source>
        <dbReference type="PROSITE" id="PS50821"/>
    </source>
</evidence>
<dbReference type="Pfam" id="PF02170">
    <property type="entry name" value="PAZ"/>
    <property type="match status" value="1"/>
</dbReference>
<evidence type="ECO:0000256" key="1">
    <source>
        <dbReference type="ARBA" id="ARBA00004496"/>
    </source>
</evidence>
<dbReference type="PROSITE" id="PS50821">
    <property type="entry name" value="PAZ"/>
    <property type="match status" value="1"/>
</dbReference>
<proteinExistence type="inferred from homology"/>
<dbReference type="Pfam" id="PF02171">
    <property type="entry name" value="Piwi"/>
    <property type="match status" value="1"/>
</dbReference>
<evidence type="ECO:0000256" key="5">
    <source>
        <dbReference type="ARBA" id="ARBA00022884"/>
    </source>
</evidence>
<dbReference type="FunFam" id="2.170.260.10:FF:000003">
    <property type="entry name" value="Piwi-like RNA-mediated gene silencing 2"/>
    <property type="match status" value="1"/>
</dbReference>
<feature type="domain" description="Piwi" evidence="10">
    <location>
        <begin position="610"/>
        <end position="899"/>
    </location>
</feature>
<dbReference type="FunFam" id="3.30.420.10:FF:000014">
    <property type="entry name" value="Piwi-like RNA-mediated gene silencing 1"/>
    <property type="match status" value="1"/>
</dbReference>
<dbReference type="InterPro" id="IPR003165">
    <property type="entry name" value="Piwi"/>
</dbReference>
<feature type="domain" description="PAZ" evidence="9">
    <location>
        <begin position="327"/>
        <end position="439"/>
    </location>
</feature>
<organism evidence="11">
    <name type="scientific">Lygus hesperus</name>
    <name type="common">Western plant bug</name>
    <dbReference type="NCBI Taxonomy" id="30085"/>
    <lineage>
        <taxon>Eukaryota</taxon>
        <taxon>Metazoa</taxon>
        <taxon>Ecdysozoa</taxon>
        <taxon>Arthropoda</taxon>
        <taxon>Hexapoda</taxon>
        <taxon>Insecta</taxon>
        <taxon>Pterygota</taxon>
        <taxon>Neoptera</taxon>
        <taxon>Paraneoptera</taxon>
        <taxon>Hemiptera</taxon>
        <taxon>Heteroptera</taxon>
        <taxon>Panheteroptera</taxon>
        <taxon>Cimicomorpha</taxon>
        <taxon>Miridae</taxon>
        <taxon>Mirini</taxon>
        <taxon>Lygus</taxon>
    </lineage>
</organism>
<dbReference type="InterPro" id="IPR012337">
    <property type="entry name" value="RNaseH-like_sf"/>
</dbReference>
<evidence type="ECO:0000256" key="6">
    <source>
        <dbReference type="ARBA" id="ARBA00023158"/>
    </source>
</evidence>
<evidence type="ECO:0000256" key="7">
    <source>
        <dbReference type="ARBA" id="ARBA00038291"/>
    </source>
</evidence>
<feature type="compositionally biased region" description="Low complexity" evidence="8">
    <location>
        <begin position="85"/>
        <end position="100"/>
    </location>
</feature>
<evidence type="ECO:0000256" key="3">
    <source>
        <dbReference type="ARBA" id="ARBA00022490"/>
    </source>
</evidence>
<dbReference type="EMBL" id="GBRD01004234">
    <property type="protein sequence ID" value="JAG61587.1"/>
    <property type="molecule type" value="Transcribed_RNA"/>
</dbReference>
<dbReference type="InterPro" id="IPR003100">
    <property type="entry name" value="PAZ_dom"/>
</dbReference>
<evidence type="ECO:0000256" key="4">
    <source>
        <dbReference type="ARBA" id="ARBA00022782"/>
    </source>
</evidence>
<reference evidence="11" key="1">
    <citation type="submission" date="2014-09" db="EMBL/GenBank/DDBJ databases">
        <authorList>
            <person name="Magalhaes I.L.F."/>
            <person name="Oliveira U."/>
            <person name="Santos F.R."/>
            <person name="Vidigal T.H.D.A."/>
            <person name="Brescovit A.D."/>
            <person name="Santos A.J."/>
        </authorList>
    </citation>
    <scope>NUCLEOTIDE SEQUENCE</scope>
</reference>
<name>A0A0K8T7S5_LYGHE</name>
<dbReference type="PANTHER" id="PTHR22891">
    <property type="entry name" value="EUKARYOTIC TRANSLATION INITIATION FACTOR 2C"/>
    <property type="match status" value="1"/>
</dbReference>
<dbReference type="SUPFAM" id="SSF101690">
    <property type="entry name" value="PAZ domain"/>
    <property type="match status" value="1"/>
</dbReference>
<dbReference type="GO" id="GO:0030154">
    <property type="term" value="P:cell differentiation"/>
    <property type="evidence" value="ECO:0007669"/>
    <property type="project" value="UniProtKB-KW"/>
</dbReference>
<comment type="subcellular location">
    <subcellularLocation>
        <location evidence="1">Cytoplasm</location>
    </subcellularLocation>
</comment>
<protein>
    <recommendedName>
        <fullName evidence="12">Protein piwi</fullName>
    </recommendedName>
</protein>
<dbReference type="Pfam" id="PF23278">
    <property type="entry name" value="Piwi_N"/>
    <property type="match status" value="1"/>
</dbReference>
<dbReference type="Gene3D" id="2.170.260.10">
    <property type="entry name" value="paz domain"/>
    <property type="match status" value="1"/>
</dbReference>
<feature type="region of interest" description="Disordered" evidence="8">
    <location>
        <begin position="1"/>
        <end position="141"/>
    </location>
</feature>
<dbReference type="GO" id="GO:0003723">
    <property type="term" value="F:RNA binding"/>
    <property type="evidence" value="ECO:0007669"/>
    <property type="project" value="UniProtKB-KW"/>
</dbReference>
<dbReference type="AlphaFoldDB" id="A0A0K8T7S5"/>
<dbReference type="InterPro" id="IPR036397">
    <property type="entry name" value="RNaseH_sf"/>
</dbReference>
<dbReference type="SUPFAM" id="SSF53098">
    <property type="entry name" value="Ribonuclease H-like"/>
    <property type="match status" value="1"/>
</dbReference>
<dbReference type="PROSITE" id="PS50822">
    <property type="entry name" value="PIWI"/>
    <property type="match status" value="1"/>
</dbReference>
<keyword evidence="5" id="KW-0694">RNA-binding</keyword>
<evidence type="ECO:0000256" key="2">
    <source>
        <dbReference type="ARBA" id="ARBA00022473"/>
    </source>
</evidence>
<sequence>MDRPRGRPTGGRARGKAQDGQQQQQQQSRGPPQQQSAWGPPQQQRGPPQQQAWGPPLQQSSQAAPPPQQSAWTARGRGNGPPQPQQQQQQQRAPQQRPVQDVTEQATQQMQSLSVRGGGEASGSVSRGKAEPTRGTVRQRAIDETHVFRNLDVKQGTKGDRVNLQANYFQFMEKANMVLIQYRVDFNPDIEATFVRKAILSRFKEDFGKYIFDGTVMYTMTRLREGYEVTTKDTRDDSILRIIIKQTTALHPGDPHYVMFMNQIMRSCLAKMDMQIVNRDYYDARARIDLPQHKLEIWPGYGTSIRQHEKAMLLNCDLTSKVMRHETALDVLMQCRERVRDEASLRAMFEDLMINCTVITRYNNHGYKVADVNWDASPNSTFDMKGKKVTYKEYFRQKYQLNISYDNQPILVSKPKSKDIRGGRNDIISLIPELSCVCGMTDSMRANFHLMSAIAEHTRIPPKTRIDRLEQGFMRRLTSTAASAEELKLWNMSFDPKLITFPGRILPAENVQFGQNMLLPVDSKTGDFTKIMLSKRARLLDTGTLTNWAVIYPRKINHGDVVKFCQTLARAASTIGINIPEPRFEALNDDKASSYVNAIEMVCSTSNAMLIMTLVPNNRADRYSAIKKKCYVQRPVPNQVVLAKNVTKNNMSVCTKIAIQLSCKIGGSPWSVPIPFKGHTMIVGFDVCHDTSMRQTSVGALVASLNSTYSRYYSSVTFHKEGTELCDSLPAEMLKALITYRAHNNGELPSRIFFYRDGVGEGNLHYTLEHEVKKIVEMWNMNFPERGECPLTFIVVSKRINTRIFYQANNPPPGTVVDSTITLPNMYDFFLVSQSVNQGTVSPTSYNVIYDKQNIRPDVIQQLSYKLTHMYFNWSGTVRVPAPCQYAHKLAFLVGQHIHTLPTGMTDILYYL</sequence>
<dbReference type="Gene3D" id="3.30.420.10">
    <property type="entry name" value="Ribonuclease H-like superfamily/Ribonuclease H"/>
    <property type="match status" value="1"/>
</dbReference>
<evidence type="ECO:0000259" key="10">
    <source>
        <dbReference type="PROSITE" id="PS50822"/>
    </source>
</evidence>
<accession>A0A0K8T7S5</accession>
<keyword evidence="6" id="KW-0943">RNA-mediated gene silencing</keyword>
<dbReference type="CDD" id="cd02845">
    <property type="entry name" value="PAZ_piwi_like"/>
    <property type="match status" value="1"/>
</dbReference>
<comment type="similarity">
    <text evidence="7">Belongs to the argonaute family. Piwi subfamily.</text>
</comment>
<keyword evidence="4" id="KW-0221">Differentiation</keyword>
<dbReference type="GO" id="GO:0005737">
    <property type="term" value="C:cytoplasm"/>
    <property type="evidence" value="ECO:0007669"/>
    <property type="project" value="UniProtKB-SubCell"/>
</dbReference>
<evidence type="ECO:0008006" key="12">
    <source>
        <dbReference type="Google" id="ProtNLM"/>
    </source>
</evidence>
<keyword evidence="3" id="KW-0963">Cytoplasm</keyword>
<dbReference type="InterPro" id="IPR036085">
    <property type="entry name" value="PAZ_dom_sf"/>
</dbReference>
<dbReference type="CDD" id="cd04658">
    <property type="entry name" value="Piwi_piwi-like_Euk"/>
    <property type="match status" value="1"/>
</dbReference>
<dbReference type="Gene3D" id="3.40.50.2300">
    <property type="match status" value="1"/>
</dbReference>
<evidence type="ECO:0000313" key="11">
    <source>
        <dbReference type="EMBL" id="JAG61587.1"/>
    </source>
</evidence>
<dbReference type="GO" id="GO:0140965">
    <property type="term" value="P:secondary piRNA processing"/>
    <property type="evidence" value="ECO:0007669"/>
    <property type="project" value="UniProtKB-ARBA"/>
</dbReference>
<dbReference type="SMART" id="SM00949">
    <property type="entry name" value="PAZ"/>
    <property type="match status" value="1"/>
</dbReference>
<keyword evidence="2" id="KW-0217">Developmental protein</keyword>
<feature type="compositionally biased region" description="Low complexity" evidence="8">
    <location>
        <begin position="18"/>
        <end position="63"/>
    </location>
</feature>
<feature type="compositionally biased region" description="Polar residues" evidence="8">
    <location>
        <begin position="102"/>
        <end position="114"/>
    </location>
</feature>
<evidence type="ECO:0000256" key="8">
    <source>
        <dbReference type="SAM" id="MobiDB-lite"/>
    </source>
</evidence>
<dbReference type="SMART" id="SM00950">
    <property type="entry name" value="Piwi"/>
    <property type="match status" value="1"/>
</dbReference>